<evidence type="ECO:0000313" key="1">
    <source>
        <dbReference type="EMBL" id="CEQ03354.1"/>
    </source>
</evidence>
<name>A0A0C7R5G1_PARSO</name>
<gene>
    <name evidence="1" type="ORF">R28058_10871</name>
</gene>
<protein>
    <submittedName>
        <fullName evidence="1">Uncharacterized protein</fullName>
    </submittedName>
</protein>
<proteinExistence type="predicted"/>
<sequence length="80" mass="8967">MLDISKGIVKWNLFEAKKELKKGMEKMDSKISGLKFNPIKLSFMGVNGSIGREGGTSNLFKITLTQNIVYHVYNDGKTIN</sequence>
<dbReference type="Proteomes" id="UP000049127">
    <property type="component" value="Unassembled WGS sequence"/>
</dbReference>
<dbReference type="EMBL" id="CEKZ01000003">
    <property type="protein sequence ID" value="CEQ03354.1"/>
    <property type="molecule type" value="Genomic_DNA"/>
</dbReference>
<accession>A0A0C7R5G1</accession>
<dbReference type="AlphaFoldDB" id="A0A0C7R5G1"/>
<evidence type="ECO:0000313" key="2">
    <source>
        <dbReference type="Proteomes" id="UP000049127"/>
    </source>
</evidence>
<reference evidence="1 2" key="1">
    <citation type="submission" date="2015-01" db="EMBL/GenBank/DDBJ databases">
        <authorList>
            <person name="Aslett A.Martin."/>
            <person name="De Silva Nishadi"/>
        </authorList>
    </citation>
    <scope>NUCLEOTIDE SEQUENCE [LARGE SCALE GENOMIC DNA]</scope>
    <source>
        <strain evidence="1 2">R28058</strain>
    </source>
</reference>
<organism evidence="1 2">
    <name type="scientific">Paraclostridium sordellii</name>
    <name type="common">Clostridium sordellii</name>
    <dbReference type="NCBI Taxonomy" id="1505"/>
    <lineage>
        <taxon>Bacteria</taxon>
        <taxon>Bacillati</taxon>
        <taxon>Bacillota</taxon>
        <taxon>Clostridia</taxon>
        <taxon>Peptostreptococcales</taxon>
        <taxon>Peptostreptococcaceae</taxon>
        <taxon>Paraclostridium</taxon>
    </lineage>
</organism>